<evidence type="ECO:0000313" key="2">
    <source>
        <dbReference type="EMBL" id="KAK3589301.1"/>
    </source>
</evidence>
<evidence type="ECO:0000256" key="1">
    <source>
        <dbReference type="SAM" id="MobiDB-lite"/>
    </source>
</evidence>
<gene>
    <name evidence="2" type="ORF">CHS0354_026955</name>
</gene>
<name>A0AAE0SCC2_9BIVA</name>
<evidence type="ECO:0000313" key="3">
    <source>
        <dbReference type="Proteomes" id="UP001195483"/>
    </source>
</evidence>
<reference evidence="2" key="3">
    <citation type="submission" date="2023-05" db="EMBL/GenBank/DDBJ databases">
        <authorList>
            <person name="Smith C.H."/>
        </authorList>
    </citation>
    <scope>NUCLEOTIDE SEQUENCE</scope>
    <source>
        <strain evidence="2">CHS0354</strain>
        <tissue evidence="2">Mantle</tissue>
    </source>
</reference>
<protein>
    <submittedName>
        <fullName evidence="2">Uncharacterized protein</fullName>
    </submittedName>
</protein>
<comment type="caution">
    <text evidence="2">The sequence shown here is derived from an EMBL/GenBank/DDBJ whole genome shotgun (WGS) entry which is preliminary data.</text>
</comment>
<dbReference type="AlphaFoldDB" id="A0AAE0SCC2"/>
<reference evidence="2" key="2">
    <citation type="journal article" date="2021" name="Genome Biol. Evol.">
        <title>Developing a high-quality reference genome for a parasitic bivalve with doubly uniparental inheritance (Bivalvia: Unionida).</title>
        <authorList>
            <person name="Smith C.H."/>
        </authorList>
    </citation>
    <scope>NUCLEOTIDE SEQUENCE</scope>
    <source>
        <strain evidence="2">CHS0354</strain>
        <tissue evidence="2">Mantle</tissue>
    </source>
</reference>
<sequence>MSNPNQEQVPKQQLQTSSSQQFRDQTTSTETPVLKNPTLQASIGAQIAGSTTDETDAETEREKENERER</sequence>
<feature type="compositionally biased region" description="Basic and acidic residues" evidence="1">
    <location>
        <begin position="58"/>
        <end position="69"/>
    </location>
</feature>
<proteinExistence type="predicted"/>
<feature type="non-terminal residue" evidence="2">
    <location>
        <position position="69"/>
    </location>
</feature>
<dbReference type="EMBL" id="JAEAOA010001605">
    <property type="protein sequence ID" value="KAK3589301.1"/>
    <property type="molecule type" value="Genomic_DNA"/>
</dbReference>
<accession>A0AAE0SCC2</accession>
<dbReference type="Proteomes" id="UP001195483">
    <property type="component" value="Unassembled WGS sequence"/>
</dbReference>
<reference evidence="2" key="1">
    <citation type="journal article" date="2021" name="Genome Biol. Evol.">
        <title>A High-Quality Reference Genome for a Parasitic Bivalve with Doubly Uniparental Inheritance (Bivalvia: Unionida).</title>
        <authorList>
            <person name="Smith C.H."/>
        </authorList>
    </citation>
    <scope>NUCLEOTIDE SEQUENCE</scope>
    <source>
        <strain evidence="2">CHS0354</strain>
    </source>
</reference>
<feature type="compositionally biased region" description="Polar residues" evidence="1">
    <location>
        <begin position="1"/>
        <end position="43"/>
    </location>
</feature>
<organism evidence="2 3">
    <name type="scientific">Potamilus streckersoni</name>
    <dbReference type="NCBI Taxonomy" id="2493646"/>
    <lineage>
        <taxon>Eukaryota</taxon>
        <taxon>Metazoa</taxon>
        <taxon>Spiralia</taxon>
        <taxon>Lophotrochozoa</taxon>
        <taxon>Mollusca</taxon>
        <taxon>Bivalvia</taxon>
        <taxon>Autobranchia</taxon>
        <taxon>Heteroconchia</taxon>
        <taxon>Palaeoheterodonta</taxon>
        <taxon>Unionida</taxon>
        <taxon>Unionoidea</taxon>
        <taxon>Unionidae</taxon>
        <taxon>Ambleminae</taxon>
        <taxon>Lampsilini</taxon>
        <taxon>Potamilus</taxon>
    </lineage>
</organism>
<keyword evidence="3" id="KW-1185">Reference proteome</keyword>
<feature type="region of interest" description="Disordered" evidence="1">
    <location>
        <begin position="1"/>
        <end position="69"/>
    </location>
</feature>